<dbReference type="InterPro" id="IPR015422">
    <property type="entry name" value="PyrdxlP-dep_Trfase_small"/>
</dbReference>
<comment type="catalytic activity">
    <reaction evidence="8 9">
        <text>(8S)-8-amino-7-oxononanoate + S-adenosyl-L-methionine = S-adenosyl-4-methylsulfanyl-2-oxobutanoate + (7R,8S)-7,8-diammoniononanoate</text>
        <dbReference type="Rhea" id="RHEA:16861"/>
        <dbReference type="ChEBI" id="CHEBI:16490"/>
        <dbReference type="ChEBI" id="CHEBI:59789"/>
        <dbReference type="ChEBI" id="CHEBI:149468"/>
        <dbReference type="ChEBI" id="CHEBI:149469"/>
        <dbReference type="EC" id="2.6.1.62"/>
    </reaction>
</comment>
<dbReference type="InterPro" id="IPR005814">
    <property type="entry name" value="Aminotrans_3"/>
</dbReference>
<keyword evidence="11" id="KW-1185">Reference proteome</keyword>
<dbReference type="InterPro" id="IPR015421">
    <property type="entry name" value="PyrdxlP-dep_Trfase_major"/>
</dbReference>
<keyword evidence="3 9" id="KW-0032">Aminotransferase</keyword>
<feature type="binding site" evidence="9">
    <location>
        <position position="306"/>
    </location>
    <ligand>
        <name>substrate</name>
    </ligand>
</feature>
<dbReference type="EMBL" id="CP016908">
    <property type="protein sequence ID" value="APS00104.1"/>
    <property type="molecule type" value="Genomic_DNA"/>
</dbReference>
<feature type="site" description="Participates in the substrate recognition with KAPA and in a stacking interaction with the adenine ring of SAM" evidence="9">
    <location>
        <position position="18"/>
    </location>
</feature>
<reference evidence="10 11" key="1">
    <citation type="submission" date="2016-08" db="EMBL/GenBank/DDBJ databases">
        <title>Identification and validation of antigenic proteins from Pajaroellobacter abortibovis using de-novo genome sequence assembly and reverse vaccinology.</title>
        <authorList>
            <person name="Welly B.T."/>
            <person name="Miller M.R."/>
            <person name="Stott J.L."/>
            <person name="Blanchard M.T."/>
            <person name="Islas-Trejo A.D."/>
            <person name="O'Rourke S.M."/>
            <person name="Young A.E."/>
            <person name="Medrano J.F."/>
            <person name="Van Eenennaam A.L."/>
        </authorList>
    </citation>
    <scope>NUCLEOTIDE SEQUENCE [LARGE SCALE GENOMIC DNA]</scope>
    <source>
        <strain evidence="10 11">BTF92-0548A/99-0131</strain>
    </source>
</reference>
<evidence type="ECO:0000256" key="2">
    <source>
        <dbReference type="ARBA" id="ARBA00005063"/>
    </source>
</evidence>
<dbReference type="InterPro" id="IPR015424">
    <property type="entry name" value="PyrdxlP-dep_Trfase"/>
</dbReference>
<dbReference type="Proteomes" id="UP000185544">
    <property type="component" value="Chromosome"/>
</dbReference>
<dbReference type="Gene3D" id="3.90.1150.10">
    <property type="entry name" value="Aspartate Aminotransferase, domain 1"/>
    <property type="match status" value="1"/>
</dbReference>
<dbReference type="STRING" id="1882918.BCY86_04975"/>
<sequence>MKREDIVRLDKQYIWHPYTCMYHYLEEGDPLVIKRAHGIWLEDVNGQRYIDGTSSWWMAALGHSHPRLLKVLETQSSKLAHCPLGGVTHEPAAALAADLIHVAPQGLTRVFYTDNGSTAIEAAVKMAIQMWRYEGAPQKTRFVSLSSAFHGETLGATSLGGCELFRKPFANVLFECLYTPPPDEHNYAQAFDVLEQLIQREASTLAAVVVEPIVQGAAGMRIYSPSYLQALRTLCDRFNVLLIADEVFTGYGRTGPMWACEHASICPDIMCIGKPLAGLLPMGATLANHRVFRAFSQENGETLYYGHTFCGHPLGAALAREVLAIFRDEKILEQIKQKETLIATSMQRLQSQKGVKQTRSIGMIGAADLESTLEQEEKGYLSPLGKSVHREALQRGVYLRPLGSTVFICPPLIISTSELTTLLTIFEDSIASTIASL</sequence>
<evidence type="ECO:0000256" key="4">
    <source>
        <dbReference type="ARBA" id="ARBA00022679"/>
    </source>
</evidence>
<evidence type="ECO:0000256" key="7">
    <source>
        <dbReference type="ARBA" id="ARBA00022898"/>
    </source>
</evidence>
<keyword evidence="4 9" id="KW-0808">Transferase</keyword>
<proteinExistence type="inferred from homology"/>
<keyword evidence="7 9" id="KW-0663">Pyridoxal phosphate</keyword>
<dbReference type="KEGG" id="pabo:BCY86_04975"/>
<feature type="binding site" evidence="9">
    <location>
        <position position="56"/>
    </location>
    <ligand>
        <name>substrate</name>
    </ligand>
</feature>
<keyword evidence="9" id="KW-0963">Cytoplasm</keyword>
<evidence type="ECO:0000256" key="9">
    <source>
        <dbReference type="HAMAP-Rule" id="MF_00834"/>
    </source>
</evidence>
<dbReference type="GO" id="GO:0030170">
    <property type="term" value="F:pyridoxal phosphate binding"/>
    <property type="evidence" value="ECO:0007669"/>
    <property type="project" value="UniProtKB-UniRule"/>
</dbReference>
<feature type="binding site" evidence="9">
    <location>
        <begin position="116"/>
        <end position="117"/>
    </location>
    <ligand>
        <name>pyridoxal 5'-phosphate</name>
        <dbReference type="ChEBI" id="CHEBI:597326"/>
    </ligand>
</feature>
<comment type="cofactor">
    <cofactor evidence="1 9">
        <name>pyridoxal 5'-phosphate</name>
        <dbReference type="ChEBI" id="CHEBI:597326"/>
    </cofactor>
</comment>
<dbReference type="EC" id="2.6.1.62" evidence="9"/>
<keyword evidence="6 9" id="KW-0093">Biotin biosynthesis</keyword>
<dbReference type="PANTHER" id="PTHR42684">
    <property type="entry name" value="ADENOSYLMETHIONINE-8-AMINO-7-OXONONANOATE AMINOTRANSFERASE"/>
    <property type="match status" value="1"/>
</dbReference>
<evidence type="ECO:0000313" key="10">
    <source>
        <dbReference type="EMBL" id="APS00104.1"/>
    </source>
</evidence>
<evidence type="ECO:0000256" key="8">
    <source>
        <dbReference type="ARBA" id="ARBA00048449"/>
    </source>
</evidence>
<dbReference type="InterPro" id="IPR005815">
    <property type="entry name" value="BioA"/>
</dbReference>
<dbReference type="HAMAP" id="MF_00834">
    <property type="entry name" value="BioA"/>
    <property type="match status" value="1"/>
</dbReference>
<dbReference type="CDD" id="cd00610">
    <property type="entry name" value="OAT_like"/>
    <property type="match status" value="1"/>
</dbReference>
<dbReference type="PIRSF" id="PIRSF000521">
    <property type="entry name" value="Transaminase_4ab_Lys_Orn"/>
    <property type="match status" value="1"/>
</dbReference>
<dbReference type="NCBIfam" id="TIGR00508">
    <property type="entry name" value="bioA"/>
    <property type="match status" value="1"/>
</dbReference>
<keyword evidence="5 9" id="KW-0949">S-adenosyl-L-methionine</keyword>
<feature type="binding site" evidence="9">
    <location>
        <position position="274"/>
    </location>
    <ligand>
        <name>substrate</name>
    </ligand>
</feature>
<dbReference type="AlphaFoldDB" id="A0A1L6MX42"/>
<evidence type="ECO:0000256" key="1">
    <source>
        <dbReference type="ARBA" id="ARBA00001933"/>
    </source>
</evidence>
<dbReference type="Pfam" id="PF00202">
    <property type="entry name" value="Aminotran_3"/>
    <property type="match status" value="1"/>
</dbReference>
<comment type="function">
    <text evidence="9">Catalyzes the transfer of the alpha-amino group from S-adenosyl-L-methionine (SAM) to 7-keto-8-aminopelargonic acid (KAPA) to form 7,8-diaminopelargonic acid (DAPA). It is the only aminotransferase known to utilize SAM as an amino donor.</text>
</comment>
<feature type="binding site" evidence="9">
    <location>
        <begin position="307"/>
        <end position="308"/>
    </location>
    <ligand>
        <name>pyridoxal 5'-phosphate</name>
        <dbReference type="ChEBI" id="CHEBI:597326"/>
    </ligand>
</feature>
<evidence type="ECO:0000256" key="5">
    <source>
        <dbReference type="ARBA" id="ARBA00022691"/>
    </source>
</evidence>
<accession>A0A1L6MX42</accession>
<evidence type="ECO:0000313" key="11">
    <source>
        <dbReference type="Proteomes" id="UP000185544"/>
    </source>
</evidence>
<feature type="binding site" evidence="9">
    <location>
        <position position="400"/>
    </location>
    <ligand>
        <name>substrate</name>
    </ligand>
</feature>
<comment type="similarity">
    <text evidence="9">Belongs to the class-III pyridoxal-phosphate-dependent aminotransferase family. BioA subfamily.</text>
</comment>
<feature type="binding site" evidence="9">
    <location>
        <position position="245"/>
    </location>
    <ligand>
        <name>pyridoxal 5'-phosphate</name>
        <dbReference type="ChEBI" id="CHEBI:597326"/>
    </ligand>
</feature>
<gene>
    <name evidence="9" type="primary">bioA</name>
    <name evidence="10" type="ORF">BCY86_04975</name>
</gene>
<dbReference type="PROSITE" id="PS00600">
    <property type="entry name" value="AA_TRANSFER_CLASS_3"/>
    <property type="match status" value="1"/>
</dbReference>
<dbReference type="GO" id="GO:0004015">
    <property type="term" value="F:adenosylmethionine-8-amino-7-oxononanoate transaminase activity"/>
    <property type="evidence" value="ECO:0007669"/>
    <property type="project" value="UniProtKB-UniRule"/>
</dbReference>
<protein>
    <recommendedName>
        <fullName evidence="9">Adenosylmethionine-8-amino-7-oxononanoate aminotransferase</fullName>
        <ecNumber evidence="9">2.6.1.62</ecNumber>
    </recommendedName>
    <alternativeName>
        <fullName evidence="9">7,8-diamino-pelargonic acid aminotransferase</fullName>
        <shortName evidence="9">DAPA AT</shortName>
        <shortName evidence="9">DAPA aminotransferase</shortName>
    </alternativeName>
    <alternativeName>
        <fullName evidence="9">7,8-diaminononanoate synthase</fullName>
        <shortName evidence="9">DANS</shortName>
    </alternativeName>
    <alternativeName>
        <fullName evidence="9">Diaminopelargonic acid synthase</fullName>
    </alternativeName>
</protein>
<dbReference type="FunFam" id="3.40.640.10:FF:000004">
    <property type="entry name" value="Acetylornithine aminotransferase"/>
    <property type="match status" value="1"/>
</dbReference>
<dbReference type="SUPFAM" id="SSF53383">
    <property type="entry name" value="PLP-dependent transferases"/>
    <property type="match status" value="1"/>
</dbReference>
<feature type="modified residue" description="N6-(pyridoxal phosphate)lysine" evidence="9">
    <location>
        <position position="274"/>
    </location>
</feature>
<comment type="caution">
    <text evidence="9">Lacks conserved residue(s) required for the propagation of feature annotation.</text>
</comment>
<evidence type="ECO:0000256" key="3">
    <source>
        <dbReference type="ARBA" id="ARBA00022576"/>
    </source>
</evidence>
<comment type="pathway">
    <text evidence="2 9">Cofactor biosynthesis; biotin biosynthesis; 7,8-diaminononanoate from 8-amino-7-oxononanoate (SAM route): step 1/1.</text>
</comment>
<dbReference type="UniPathway" id="UPA00078">
    <property type="reaction ID" value="UER00160"/>
</dbReference>
<organism evidence="10 11">
    <name type="scientific">Pajaroellobacter abortibovis</name>
    <dbReference type="NCBI Taxonomy" id="1882918"/>
    <lineage>
        <taxon>Bacteria</taxon>
        <taxon>Pseudomonadati</taxon>
        <taxon>Myxococcota</taxon>
        <taxon>Polyangia</taxon>
        <taxon>Polyangiales</taxon>
        <taxon>Polyangiaceae</taxon>
    </lineage>
</organism>
<comment type="subunit">
    <text evidence="9">Homodimer.</text>
</comment>
<comment type="subcellular location">
    <subcellularLocation>
        <location evidence="9">Cytoplasm</location>
    </subcellularLocation>
</comment>
<dbReference type="OrthoDB" id="9801834at2"/>
<dbReference type="GO" id="GO:0005737">
    <property type="term" value="C:cytoplasm"/>
    <property type="evidence" value="ECO:0007669"/>
    <property type="project" value="UniProtKB-SubCell"/>
</dbReference>
<dbReference type="Gene3D" id="3.40.640.10">
    <property type="entry name" value="Type I PLP-dependent aspartate aminotransferase-like (Major domain)"/>
    <property type="match status" value="1"/>
</dbReference>
<dbReference type="RefSeq" id="WP_075276770.1">
    <property type="nucleotide sequence ID" value="NZ_CP016908.1"/>
</dbReference>
<dbReference type="GO" id="GO:0009102">
    <property type="term" value="P:biotin biosynthetic process"/>
    <property type="evidence" value="ECO:0007669"/>
    <property type="project" value="UniProtKB-UniRule"/>
</dbReference>
<dbReference type="PANTHER" id="PTHR42684:SF17">
    <property type="entry name" value="ADENOSYLMETHIONINE-8-AMINO-7-OXONONANOATE AMINOTRANSFERASE"/>
    <property type="match status" value="1"/>
</dbReference>
<evidence type="ECO:0000256" key="6">
    <source>
        <dbReference type="ARBA" id="ARBA00022756"/>
    </source>
</evidence>
<dbReference type="InterPro" id="IPR049704">
    <property type="entry name" value="Aminotrans_3_PPA_site"/>
</dbReference>
<name>A0A1L6MX42_9BACT</name>